<reference evidence="15 16" key="1">
    <citation type="journal article" date="2019" name="PLoS Pathog.">
        <title>Genome sequence of the bovine parasite Schistosoma bovis Tanzania.</title>
        <authorList>
            <person name="Oey H."/>
            <person name="Zakrzewski M."/>
            <person name="Gobert G."/>
            <person name="Gravermann K."/>
            <person name="Stoye J."/>
            <person name="Jones M."/>
            <person name="Mcmanus D."/>
            <person name="Krause L."/>
        </authorList>
    </citation>
    <scope>NUCLEOTIDE SEQUENCE [LARGE SCALE GENOMIC DNA]</scope>
    <source>
        <strain evidence="15 16">TAN1997</strain>
    </source>
</reference>
<keyword evidence="11" id="KW-1133">Transmembrane helix</keyword>
<dbReference type="Pfam" id="PF05404">
    <property type="entry name" value="TRAP-delta"/>
    <property type="match status" value="1"/>
</dbReference>
<keyword evidence="12" id="KW-0472">Membrane</keyword>
<evidence type="ECO:0000256" key="6">
    <source>
        <dbReference type="ARBA" id="ARBA00022499"/>
    </source>
</evidence>
<comment type="subunit">
    <text evidence="4">Heterotetramer of TRAP-alpha, TRAP-beta, TRAP-delta and TRAP-gamma.</text>
</comment>
<name>A0A430PXE9_SCHBO</name>
<evidence type="ECO:0000256" key="9">
    <source>
        <dbReference type="ARBA" id="ARBA00022824"/>
    </source>
</evidence>
<dbReference type="AlphaFoldDB" id="A0A430PXE9"/>
<dbReference type="EMBL" id="QMKO01004482">
    <property type="protein sequence ID" value="RTG80141.1"/>
    <property type="molecule type" value="Genomic_DNA"/>
</dbReference>
<evidence type="ECO:0000256" key="12">
    <source>
        <dbReference type="ARBA" id="ARBA00023136"/>
    </source>
</evidence>
<proteinExistence type="inferred from homology"/>
<organism evidence="15 16">
    <name type="scientific">Schistosoma bovis</name>
    <name type="common">Blood fluke</name>
    <dbReference type="NCBI Taxonomy" id="6184"/>
    <lineage>
        <taxon>Eukaryota</taxon>
        <taxon>Metazoa</taxon>
        <taxon>Spiralia</taxon>
        <taxon>Lophotrochozoa</taxon>
        <taxon>Platyhelminthes</taxon>
        <taxon>Trematoda</taxon>
        <taxon>Digenea</taxon>
        <taxon>Strigeidida</taxon>
        <taxon>Schistosomatoidea</taxon>
        <taxon>Schistosomatidae</taxon>
        <taxon>Schistosoma</taxon>
    </lineage>
</organism>
<dbReference type="Proteomes" id="UP000290809">
    <property type="component" value="Unassembled WGS sequence"/>
</dbReference>
<evidence type="ECO:0000256" key="1">
    <source>
        <dbReference type="ARBA" id="ARBA00002838"/>
    </source>
</evidence>
<comment type="caution">
    <text evidence="15">The sequence shown here is derived from an EMBL/GenBank/DDBJ whole genome shotgun (WGS) entry which is preliminary data.</text>
</comment>
<evidence type="ECO:0000256" key="7">
    <source>
        <dbReference type="ARBA" id="ARBA00022692"/>
    </source>
</evidence>
<keyword evidence="9" id="KW-0256">Endoplasmic reticulum</keyword>
<accession>A0A430PXE9</accession>
<dbReference type="PANTHER" id="PTHR12731">
    <property type="entry name" value="TRANSLOCON-ASSOCIATED PROTEIN, DELTA SUBUNIT"/>
    <property type="match status" value="1"/>
</dbReference>
<dbReference type="PANTHER" id="PTHR12731:SF1">
    <property type="entry name" value="TRANSLOCON-ASSOCIATED PROTEIN SUBUNIT DELTA"/>
    <property type="match status" value="1"/>
</dbReference>
<keyword evidence="7" id="KW-0812">Transmembrane</keyword>
<evidence type="ECO:0000256" key="10">
    <source>
        <dbReference type="ARBA" id="ARBA00022843"/>
    </source>
</evidence>
<comment type="similarity">
    <text evidence="3">Belongs to the TRAP-delta family.</text>
</comment>
<evidence type="ECO:0000256" key="8">
    <source>
        <dbReference type="ARBA" id="ARBA00022729"/>
    </source>
</evidence>
<keyword evidence="10" id="KW-0832">Ubl conjugation</keyword>
<dbReference type="STRING" id="6184.A0A430PXE9"/>
<evidence type="ECO:0000256" key="2">
    <source>
        <dbReference type="ARBA" id="ARBA00004115"/>
    </source>
</evidence>
<comment type="function">
    <text evidence="1">TRAP proteins are part of a complex whose function is to bind calcium to the ER membrane and thereby regulate the retention of ER resident proteins.</text>
</comment>
<keyword evidence="6" id="KW-1017">Isopeptide bond</keyword>
<comment type="subcellular location">
    <subcellularLocation>
        <location evidence="2">Endoplasmic reticulum membrane</location>
        <topology evidence="2">Single-pass type I membrane protein</topology>
    </subcellularLocation>
</comment>
<feature type="non-terminal residue" evidence="15">
    <location>
        <position position="1"/>
    </location>
</feature>
<sequence length="126" mass="14467">SSNLYAELNGVLQPVARHIETDNFQVSFVFNHKDVPKGEYTVRFYNEKGVTAYLRSSKGGFVSSVPPVFTVTVRHKVIKYSLILYFVGNLIQACCLFRNSGTINDYVDSIWSYNYEKQILELFLTH</sequence>
<evidence type="ECO:0000256" key="4">
    <source>
        <dbReference type="ARBA" id="ARBA00011819"/>
    </source>
</evidence>
<gene>
    <name evidence="15" type="ORF">DC041_0013141</name>
</gene>
<evidence type="ECO:0000256" key="14">
    <source>
        <dbReference type="ARBA" id="ARBA00031791"/>
    </source>
</evidence>
<evidence type="ECO:0000256" key="13">
    <source>
        <dbReference type="ARBA" id="ARBA00023157"/>
    </source>
</evidence>
<keyword evidence="13" id="KW-1015">Disulfide bond</keyword>
<keyword evidence="8" id="KW-0732">Signal</keyword>
<protein>
    <recommendedName>
        <fullName evidence="5">Translocon-associated protein subunit delta</fullName>
    </recommendedName>
    <alternativeName>
        <fullName evidence="14">Signal sequence receptor subunit delta</fullName>
    </alternativeName>
</protein>
<evidence type="ECO:0000313" key="15">
    <source>
        <dbReference type="EMBL" id="RTG80141.1"/>
    </source>
</evidence>
<evidence type="ECO:0000256" key="5">
    <source>
        <dbReference type="ARBA" id="ARBA00014387"/>
    </source>
</evidence>
<dbReference type="InterPro" id="IPR008855">
    <property type="entry name" value="TRAP-delta"/>
</dbReference>
<keyword evidence="16" id="KW-1185">Reference proteome</keyword>
<evidence type="ECO:0000256" key="3">
    <source>
        <dbReference type="ARBA" id="ARBA00009294"/>
    </source>
</evidence>
<evidence type="ECO:0000313" key="16">
    <source>
        <dbReference type="Proteomes" id="UP000290809"/>
    </source>
</evidence>
<dbReference type="GO" id="GO:0005789">
    <property type="term" value="C:endoplasmic reticulum membrane"/>
    <property type="evidence" value="ECO:0007669"/>
    <property type="project" value="UniProtKB-SubCell"/>
</dbReference>
<evidence type="ECO:0000256" key="11">
    <source>
        <dbReference type="ARBA" id="ARBA00022989"/>
    </source>
</evidence>